<reference evidence="1" key="2">
    <citation type="submission" date="2021-04" db="EMBL/GenBank/DDBJ databases">
        <authorList>
            <person name="Gilroy R."/>
        </authorList>
    </citation>
    <scope>NUCLEOTIDE SEQUENCE</scope>
    <source>
        <strain evidence="1">5933</strain>
    </source>
</reference>
<accession>A0A9D2Q4A5</accession>
<proteinExistence type="predicted"/>
<protein>
    <submittedName>
        <fullName evidence="1">XkdX family protein</fullName>
    </submittedName>
</protein>
<comment type="caution">
    <text evidence="1">The sequence shown here is derived from an EMBL/GenBank/DDBJ whole genome shotgun (WGS) entry which is preliminary data.</text>
</comment>
<name>A0A9D2Q4A5_9FIRM</name>
<gene>
    <name evidence="1" type="ORF">H9698_07350</name>
</gene>
<reference evidence="1" key="1">
    <citation type="journal article" date="2021" name="PeerJ">
        <title>Extensive microbial diversity within the chicken gut microbiome revealed by metagenomics and culture.</title>
        <authorList>
            <person name="Gilroy R."/>
            <person name="Ravi A."/>
            <person name="Getino M."/>
            <person name="Pursley I."/>
            <person name="Horton D.L."/>
            <person name="Alikhan N.F."/>
            <person name="Baker D."/>
            <person name="Gharbi K."/>
            <person name="Hall N."/>
            <person name="Watson M."/>
            <person name="Adriaenssens E.M."/>
            <person name="Foster-Nyarko E."/>
            <person name="Jarju S."/>
            <person name="Secka A."/>
            <person name="Antonio M."/>
            <person name="Oren A."/>
            <person name="Chaudhuri R.R."/>
            <person name="La Ragione R."/>
            <person name="Hildebrand F."/>
            <person name="Pallen M.J."/>
        </authorList>
    </citation>
    <scope>NUCLEOTIDE SEQUENCE</scope>
    <source>
        <strain evidence="1">5933</strain>
    </source>
</reference>
<dbReference type="EMBL" id="DWWA01000037">
    <property type="protein sequence ID" value="HJC72592.1"/>
    <property type="molecule type" value="Genomic_DNA"/>
</dbReference>
<dbReference type="AlphaFoldDB" id="A0A9D2Q4A5"/>
<organism evidence="1 2">
    <name type="scientific">Candidatus Ruthenibacterium merdavium</name>
    <dbReference type="NCBI Taxonomy" id="2838752"/>
    <lineage>
        <taxon>Bacteria</taxon>
        <taxon>Bacillati</taxon>
        <taxon>Bacillota</taxon>
        <taxon>Clostridia</taxon>
        <taxon>Eubacteriales</taxon>
        <taxon>Oscillospiraceae</taxon>
        <taxon>Ruthenibacterium</taxon>
    </lineage>
</organism>
<dbReference type="Proteomes" id="UP000823918">
    <property type="component" value="Unassembled WGS sequence"/>
</dbReference>
<evidence type="ECO:0000313" key="1">
    <source>
        <dbReference type="EMBL" id="HJC72592.1"/>
    </source>
</evidence>
<evidence type="ECO:0000313" key="2">
    <source>
        <dbReference type="Proteomes" id="UP000823918"/>
    </source>
</evidence>
<sequence>MFEFVKMQLALGRLTLEQAKAFVGTWLTQEEYEKLEGQMGGKS</sequence>